<evidence type="ECO:0000256" key="1">
    <source>
        <dbReference type="ARBA" id="ARBA00022679"/>
    </source>
</evidence>
<feature type="domain" description="N-acetyltransferase" evidence="3">
    <location>
        <begin position="4"/>
        <end position="166"/>
    </location>
</feature>
<dbReference type="CDD" id="cd04301">
    <property type="entry name" value="NAT_SF"/>
    <property type="match status" value="1"/>
</dbReference>
<evidence type="ECO:0000256" key="2">
    <source>
        <dbReference type="ARBA" id="ARBA00023315"/>
    </source>
</evidence>
<name>A0A6A6QUM1_9PEZI</name>
<protein>
    <submittedName>
        <fullName evidence="4">Acyl-CoA N-acyltransferase</fullName>
    </submittedName>
</protein>
<organism evidence="4 5">
    <name type="scientific">Lophium mytilinum</name>
    <dbReference type="NCBI Taxonomy" id="390894"/>
    <lineage>
        <taxon>Eukaryota</taxon>
        <taxon>Fungi</taxon>
        <taxon>Dikarya</taxon>
        <taxon>Ascomycota</taxon>
        <taxon>Pezizomycotina</taxon>
        <taxon>Dothideomycetes</taxon>
        <taxon>Pleosporomycetidae</taxon>
        <taxon>Mytilinidiales</taxon>
        <taxon>Mytilinidiaceae</taxon>
        <taxon>Lophium</taxon>
    </lineage>
</organism>
<reference evidence="4" key="1">
    <citation type="journal article" date="2020" name="Stud. Mycol.">
        <title>101 Dothideomycetes genomes: a test case for predicting lifestyles and emergence of pathogens.</title>
        <authorList>
            <person name="Haridas S."/>
            <person name="Albert R."/>
            <person name="Binder M."/>
            <person name="Bloem J."/>
            <person name="Labutti K."/>
            <person name="Salamov A."/>
            <person name="Andreopoulos B."/>
            <person name="Baker S."/>
            <person name="Barry K."/>
            <person name="Bills G."/>
            <person name="Bluhm B."/>
            <person name="Cannon C."/>
            <person name="Castanera R."/>
            <person name="Culley D."/>
            <person name="Daum C."/>
            <person name="Ezra D."/>
            <person name="Gonzalez J."/>
            <person name="Henrissat B."/>
            <person name="Kuo A."/>
            <person name="Liang C."/>
            <person name="Lipzen A."/>
            <person name="Lutzoni F."/>
            <person name="Magnuson J."/>
            <person name="Mondo S."/>
            <person name="Nolan M."/>
            <person name="Ohm R."/>
            <person name="Pangilinan J."/>
            <person name="Park H.-J."/>
            <person name="Ramirez L."/>
            <person name="Alfaro M."/>
            <person name="Sun H."/>
            <person name="Tritt A."/>
            <person name="Yoshinaga Y."/>
            <person name="Zwiers L.-H."/>
            <person name="Turgeon B."/>
            <person name="Goodwin S."/>
            <person name="Spatafora J."/>
            <person name="Crous P."/>
            <person name="Grigoriev I."/>
        </authorList>
    </citation>
    <scope>NUCLEOTIDE SEQUENCE</scope>
    <source>
        <strain evidence="4">CBS 269.34</strain>
    </source>
</reference>
<dbReference type="Gene3D" id="3.40.630.30">
    <property type="match status" value="1"/>
</dbReference>
<sequence>MGSITIRKTIASDLPLLSAIETAAHEPYRAIGMADFAEQKLPTLEELEAYHDTGHAWVAAVPKDKEDAGTPIAFVLVYVVNNDGLGWKSVFIHEISVSPEYARRGIGKTLIDHVASWARQSGARALDLATYVNVPWCKPYFERLGFQVADEEELLLNEYSGVRRLIMCEWNDELLGRWRRVAMRRLL</sequence>
<dbReference type="InterPro" id="IPR000182">
    <property type="entry name" value="GNAT_dom"/>
</dbReference>
<dbReference type="PANTHER" id="PTHR43800">
    <property type="entry name" value="PEPTIDYL-LYSINE N-ACETYLTRANSFERASE YJAB"/>
    <property type="match status" value="1"/>
</dbReference>
<dbReference type="OrthoDB" id="2744543at2759"/>
<dbReference type="InterPro" id="IPR016181">
    <property type="entry name" value="Acyl_CoA_acyltransferase"/>
</dbReference>
<dbReference type="AlphaFoldDB" id="A0A6A6QUM1"/>
<dbReference type="GO" id="GO:0016747">
    <property type="term" value="F:acyltransferase activity, transferring groups other than amino-acyl groups"/>
    <property type="evidence" value="ECO:0007669"/>
    <property type="project" value="InterPro"/>
</dbReference>
<dbReference type="Proteomes" id="UP000799750">
    <property type="component" value="Unassembled WGS sequence"/>
</dbReference>
<evidence type="ECO:0000313" key="4">
    <source>
        <dbReference type="EMBL" id="KAF2495896.1"/>
    </source>
</evidence>
<gene>
    <name evidence="4" type="ORF">BU16DRAFT_360172</name>
</gene>
<dbReference type="EMBL" id="MU004188">
    <property type="protein sequence ID" value="KAF2495896.1"/>
    <property type="molecule type" value="Genomic_DNA"/>
</dbReference>
<proteinExistence type="predicted"/>
<dbReference type="Pfam" id="PF00583">
    <property type="entry name" value="Acetyltransf_1"/>
    <property type="match status" value="1"/>
</dbReference>
<dbReference type="SUPFAM" id="SSF55729">
    <property type="entry name" value="Acyl-CoA N-acyltransferases (Nat)"/>
    <property type="match status" value="1"/>
</dbReference>
<evidence type="ECO:0000313" key="5">
    <source>
        <dbReference type="Proteomes" id="UP000799750"/>
    </source>
</evidence>
<dbReference type="PROSITE" id="PS51186">
    <property type="entry name" value="GNAT"/>
    <property type="match status" value="1"/>
</dbReference>
<evidence type="ECO:0000259" key="3">
    <source>
        <dbReference type="PROSITE" id="PS51186"/>
    </source>
</evidence>
<dbReference type="PANTHER" id="PTHR43800:SF1">
    <property type="entry name" value="PEPTIDYL-LYSINE N-ACETYLTRANSFERASE YJAB"/>
    <property type="match status" value="1"/>
</dbReference>
<keyword evidence="2 4" id="KW-0012">Acyltransferase</keyword>
<keyword evidence="5" id="KW-1185">Reference proteome</keyword>
<accession>A0A6A6QUM1</accession>
<keyword evidence="1 4" id="KW-0808">Transferase</keyword>